<gene>
    <name evidence="7" type="ORF">G4L40_01725</name>
</gene>
<comment type="caution">
    <text evidence="7">The sequence shown here is derived from an EMBL/GenBank/DDBJ whole genome shotgun (WGS) entry which is preliminary data.</text>
</comment>
<feature type="transmembrane region" description="Helical" evidence="5">
    <location>
        <begin position="124"/>
        <end position="142"/>
    </location>
</feature>
<reference evidence="7 8" key="1">
    <citation type="submission" date="2020-02" db="EMBL/GenBank/DDBJ databases">
        <authorList>
            <person name="Chen W.-M."/>
        </authorList>
    </citation>
    <scope>NUCLEOTIDE SEQUENCE [LARGE SCALE GENOMIC DNA]</scope>
    <source>
        <strain evidence="7 8">TWA-26</strain>
    </source>
</reference>
<evidence type="ECO:0000256" key="1">
    <source>
        <dbReference type="ARBA" id="ARBA00004141"/>
    </source>
</evidence>
<feature type="transmembrane region" description="Helical" evidence="5">
    <location>
        <begin position="57"/>
        <end position="73"/>
    </location>
</feature>
<organism evidence="7 8">
    <name type="scientific">Flavobacterium celericrescens</name>
    <dbReference type="NCBI Taxonomy" id="2709780"/>
    <lineage>
        <taxon>Bacteria</taxon>
        <taxon>Pseudomonadati</taxon>
        <taxon>Bacteroidota</taxon>
        <taxon>Flavobacteriia</taxon>
        <taxon>Flavobacteriales</taxon>
        <taxon>Flavobacteriaceae</taxon>
        <taxon>Flavobacterium</taxon>
    </lineage>
</organism>
<feature type="transmembrane region" description="Helical" evidence="5">
    <location>
        <begin position="85"/>
        <end position="112"/>
    </location>
</feature>
<evidence type="ECO:0000259" key="6">
    <source>
        <dbReference type="Pfam" id="PF04932"/>
    </source>
</evidence>
<keyword evidence="4 5" id="KW-0472">Membrane</keyword>
<dbReference type="EMBL" id="JAAJBV010000001">
    <property type="protein sequence ID" value="NHM03417.1"/>
    <property type="molecule type" value="Genomic_DNA"/>
</dbReference>
<dbReference type="PANTHER" id="PTHR37422">
    <property type="entry name" value="TEICHURONIC ACID BIOSYNTHESIS PROTEIN TUAE"/>
    <property type="match status" value="1"/>
</dbReference>
<keyword evidence="8" id="KW-1185">Reference proteome</keyword>
<dbReference type="RefSeq" id="WP_166235392.1">
    <property type="nucleotide sequence ID" value="NZ_JAAJBV010000001.1"/>
</dbReference>
<sequence length="327" mass="38028">MSYLLFKNIKDVSLFLRVILFIGCLTAFIHLFGIFILGDFANDSINNIRGDFGLDNFIEVFAFYFLLFSKKYFGKSLVENKILQILVLGVLLISIYLYFSRTMLVILFLIGFSMLGYAKITKRTLVFIGFSVAFILLLYVYLFSVKLDRNSKGVEAFLYKIKIAPEEIFKTKIDRENHKELWDHWRGYEANRAFELMKENPSSYMIGTGYGSLVNLKFKAPLGNEDMKYISRLHNGYVFVFYKTGIFGLVLILIFLIRLYLKIYRFNTNNLNQLFVNRLISSIGLFYLFTTLIISGIYIPRDAIIFILGGLLSFDTHRKSTDKIIEQ</sequence>
<proteinExistence type="predicted"/>
<evidence type="ECO:0000256" key="5">
    <source>
        <dbReference type="SAM" id="Phobius"/>
    </source>
</evidence>
<protein>
    <submittedName>
        <fullName evidence="7">O-antigen ligase family protein</fullName>
    </submittedName>
</protein>
<keyword evidence="2 5" id="KW-0812">Transmembrane</keyword>
<comment type="subcellular location">
    <subcellularLocation>
        <location evidence="1">Membrane</location>
        <topology evidence="1">Multi-pass membrane protein</topology>
    </subcellularLocation>
</comment>
<dbReference type="PANTHER" id="PTHR37422:SF13">
    <property type="entry name" value="LIPOPOLYSACCHARIDE BIOSYNTHESIS PROTEIN PA4999-RELATED"/>
    <property type="match status" value="1"/>
</dbReference>
<feature type="transmembrane region" description="Helical" evidence="5">
    <location>
        <begin position="237"/>
        <end position="259"/>
    </location>
</feature>
<keyword evidence="7" id="KW-0436">Ligase</keyword>
<name>A0ABX0ICK2_9FLAO</name>
<evidence type="ECO:0000256" key="3">
    <source>
        <dbReference type="ARBA" id="ARBA00022989"/>
    </source>
</evidence>
<feature type="transmembrane region" description="Helical" evidence="5">
    <location>
        <begin position="12"/>
        <end position="37"/>
    </location>
</feature>
<dbReference type="InterPro" id="IPR007016">
    <property type="entry name" value="O-antigen_ligase-rel_domated"/>
</dbReference>
<feature type="domain" description="O-antigen ligase-related" evidence="6">
    <location>
        <begin position="87"/>
        <end position="253"/>
    </location>
</feature>
<accession>A0ABX0ICK2</accession>
<evidence type="ECO:0000313" key="7">
    <source>
        <dbReference type="EMBL" id="NHM03417.1"/>
    </source>
</evidence>
<dbReference type="Proteomes" id="UP000761423">
    <property type="component" value="Unassembled WGS sequence"/>
</dbReference>
<dbReference type="Pfam" id="PF04932">
    <property type="entry name" value="Wzy_C"/>
    <property type="match status" value="1"/>
</dbReference>
<feature type="transmembrane region" description="Helical" evidence="5">
    <location>
        <begin position="279"/>
        <end position="299"/>
    </location>
</feature>
<dbReference type="GO" id="GO:0016874">
    <property type="term" value="F:ligase activity"/>
    <property type="evidence" value="ECO:0007669"/>
    <property type="project" value="UniProtKB-KW"/>
</dbReference>
<evidence type="ECO:0000313" key="8">
    <source>
        <dbReference type="Proteomes" id="UP000761423"/>
    </source>
</evidence>
<evidence type="ECO:0000256" key="2">
    <source>
        <dbReference type="ARBA" id="ARBA00022692"/>
    </source>
</evidence>
<dbReference type="InterPro" id="IPR051533">
    <property type="entry name" value="WaaL-like"/>
</dbReference>
<keyword evidence="3 5" id="KW-1133">Transmembrane helix</keyword>
<evidence type="ECO:0000256" key="4">
    <source>
        <dbReference type="ARBA" id="ARBA00023136"/>
    </source>
</evidence>